<dbReference type="Proteomes" id="UP000266723">
    <property type="component" value="Unassembled WGS sequence"/>
</dbReference>
<reference evidence="1 2" key="1">
    <citation type="journal article" date="2020" name="BMC Genomics">
        <title>Intraspecific diversification of the crop wild relative Brassica cretica Lam. using demographic model selection.</title>
        <authorList>
            <person name="Kioukis A."/>
            <person name="Michalopoulou V.A."/>
            <person name="Briers L."/>
            <person name="Pirintsos S."/>
            <person name="Studholme D.J."/>
            <person name="Pavlidis P."/>
            <person name="Sarris P.F."/>
        </authorList>
    </citation>
    <scope>NUCLEOTIDE SEQUENCE [LARGE SCALE GENOMIC DNA]</scope>
    <source>
        <strain evidence="2">cv. PFS-1207/04</strain>
    </source>
</reference>
<accession>A0ABQ7CHD1</accession>
<name>A0ABQ7CHD1_BRACR</name>
<evidence type="ECO:0000313" key="1">
    <source>
        <dbReference type="EMBL" id="KAF3550558.1"/>
    </source>
</evidence>
<dbReference type="EMBL" id="QGKV02000832">
    <property type="protein sequence ID" value="KAF3550558.1"/>
    <property type="molecule type" value="Genomic_DNA"/>
</dbReference>
<protein>
    <submittedName>
        <fullName evidence="1">Uncharacterized protein</fullName>
    </submittedName>
</protein>
<evidence type="ECO:0000313" key="2">
    <source>
        <dbReference type="Proteomes" id="UP000266723"/>
    </source>
</evidence>
<proteinExistence type="predicted"/>
<keyword evidence="2" id="KW-1185">Reference proteome</keyword>
<organism evidence="1 2">
    <name type="scientific">Brassica cretica</name>
    <name type="common">Mustard</name>
    <dbReference type="NCBI Taxonomy" id="69181"/>
    <lineage>
        <taxon>Eukaryota</taxon>
        <taxon>Viridiplantae</taxon>
        <taxon>Streptophyta</taxon>
        <taxon>Embryophyta</taxon>
        <taxon>Tracheophyta</taxon>
        <taxon>Spermatophyta</taxon>
        <taxon>Magnoliopsida</taxon>
        <taxon>eudicotyledons</taxon>
        <taxon>Gunneridae</taxon>
        <taxon>Pentapetalae</taxon>
        <taxon>rosids</taxon>
        <taxon>malvids</taxon>
        <taxon>Brassicales</taxon>
        <taxon>Brassicaceae</taxon>
        <taxon>Brassiceae</taxon>
        <taxon>Brassica</taxon>
    </lineage>
</organism>
<gene>
    <name evidence="1" type="ORF">DY000_02002989</name>
</gene>
<comment type="caution">
    <text evidence="1">The sequence shown here is derived from an EMBL/GenBank/DDBJ whole genome shotgun (WGS) entry which is preliminary data.</text>
</comment>
<sequence length="113" mass="12413">MGGRISSLTTTKSCGLRPPLMDSQKKYFSSFALFLVGSCVDQMRYWSATWSSWGHLELKGGEIGDHQTSRAWERPPGATSRSRCVPPLRATFLSDVMRSLQSTSQSDLAGAIP</sequence>